<dbReference type="PANTHER" id="PTHR43546">
    <property type="entry name" value="UPF0173 METAL-DEPENDENT HYDROLASE MJ1163-RELATED"/>
    <property type="match status" value="1"/>
</dbReference>
<dbReference type="InterPro" id="IPR050114">
    <property type="entry name" value="UPF0173_UPF0282_UlaG_hydrolase"/>
</dbReference>
<evidence type="ECO:0000313" key="2">
    <source>
        <dbReference type="EMBL" id="PWJ42944.1"/>
    </source>
</evidence>
<keyword evidence="3" id="KW-1185">Reference proteome</keyword>
<dbReference type="AlphaFoldDB" id="A0A315ZDW7"/>
<dbReference type="Gene3D" id="3.60.15.10">
    <property type="entry name" value="Ribonuclease Z/Hydroxyacylglutathione hydrolase-like"/>
    <property type="match status" value="1"/>
</dbReference>
<dbReference type="Pfam" id="PF13483">
    <property type="entry name" value="Lactamase_B_3"/>
    <property type="match status" value="1"/>
</dbReference>
<sequence>MSKTDIQLIRNASLKISYAGKTFLVDPMLGAKNSMMSFVDPSQNLNPTVDLTLDVKDILEGVDAILLTHAHPDHLDPTAIELLDKNLPIYIQSFDTEGVTNAGFQNIVTVTDSAEFEGVDIARTVGKHGPSHVLEMLGEVSGFVLTATGAPSIYIVGDCLWDSGIEAQLEKHNPDIVITNSGGAIFMGKDRILMDEEETVKVARKLPNAKVIATHIESLDHCQVTRESLAKKAKEEGVEVLIPKDGEVITL</sequence>
<dbReference type="SUPFAM" id="SSF56281">
    <property type="entry name" value="Metallo-hydrolase/oxidoreductase"/>
    <property type="match status" value="1"/>
</dbReference>
<proteinExistence type="predicted"/>
<dbReference type="Proteomes" id="UP000245535">
    <property type="component" value="Unassembled WGS sequence"/>
</dbReference>
<dbReference type="RefSeq" id="WP_158281436.1">
    <property type="nucleotide sequence ID" value="NZ_QGDO01000002.1"/>
</dbReference>
<dbReference type="PANTHER" id="PTHR43546:SF9">
    <property type="entry name" value="L-ASCORBATE-6-PHOSPHATE LACTONASE ULAG-RELATED"/>
    <property type="match status" value="1"/>
</dbReference>
<gene>
    <name evidence="2" type="ORF">BC781_102491</name>
</gene>
<organism evidence="2 3">
    <name type="scientific">Sediminitomix flava</name>
    <dbReference type="NCBI Taxonomy" id="379075"/>
    <lineage>
        <taxon>Bacteria</taxon>
        <taxon>Pseudomonadati</taxon>
        <taxon>Bacteroidota</taxon>
        <taxon>Cytophagia</taxon>
        <taxon>Cytophagales</taxon>
        <taxon>Flammeovirgaceae</taxon>
        <taxon>Sediminitomix</taxon>
    </lineage>
</organism>
<evidence type="ECO:0000256" key="1">
    <source>
        <dbReference type="ARBA" id="ARBA00022801"/>
    </source>
</evidence>
<dbReference type="InterPro" id="IPR036866">
    <property type="entry name" value="RibonucZ/Hydroxyglut_hydro"/>
</dbReference>
<keyword evidence="1" id="KW-0378">Hydrolase</keyword>
<evidence type="ECO:0000313" key="3">
    <source>
        <dbReference type="Proteomes" id="UP000245535"/>
    </source>
</evidence>
<accession>A0A315ZDW7</accession>
<dbReference type="GO" id="GO:0016787">
    <property type="term" value="F:hydrolase activity"/>
    <property type="evidence" value="ECO:0007669"/>
    <property type="project" value="UniProtKB-KW"/>
</dbReference>
<dbReference type="EMBL" id="QGDO01000002">
    <property type="protein sequence ID" value="PWJ42944.1"/>
    <property type="molecule type" value="Genomic_DNA"/>
</dbReference>
<comment type="caution">
    <text evidence="2">The sequence shown here is derived from an EMBL/GenBank/DDBJ whole genome shotgun (WGS) entry which is preliminary data.</text>
</comment>
<dbReference type="OrthoDB" id="9805728at2"/>
<reference evidence="2 3" key="1">
    <citation type="submission" date="2018-03" db="EMBL/GenBank/DDBJ databases">
        <title>Genomic Encyclopedia of Archaeal and Bacterial Type Strains, Phase II (KMG-II): from individual species to whole genera.</title>
        <authorList>
            <person name="Goeker M."/>
        </authorList>
    </citation>
    <scope>NUCLEOTIDE SEQUENCE [LARGE SCALE GENOMIC DNA]</scope>
    <source>
        <strain evidence="2 3">DSM 28229</strain>
    </source>
</reference>
<name>A0A315ZDW7_SEDFL</name>
<protein>
    <submittedName>
        <fullName evidence="2">L-ascorbate metabolism protein UlaG (Beta-lactamase superfamily)</fullName>
    </submittedName>
</protein>